<feature type="binding site" evidence="8">
    <location>
        <begin position="56"/>
        <end position="60"/>
    </location>
    <ligand>
        <name>GTP</name>
        <dbReference type="ChEBI" id="CHEBI:37565"/>
        <label>1</label>
    </ligand>
</feature>
<evidence type="ECO:0000256" key="6">
    <source>
        <dbReference type="ARBA" id="ARBA00023134"/>
    </source>
</evidence>
<dbReference type="SUPFAM" id="SSF52540">
    <property type="entry name" value="P-loop containing nucleoside triphosphate hydrolases"/>
    <property type="match status" value="2"/>
</dbReference>
<dbReference type="SMART" id="SM00382">
    <property type="entry name" value="AAA"/>
    <property type="match status" value="2"/>
</dbReference>
<dbReference type="PROSITE" id="PS51712">
    <property type="entry name" value="G_ENGA"/>
    <property type="match status" value="2"/>
</dbReference>
<accession>A0ABQ6A0R6</accession>
<dbReference type="NCBIfam" id="TIGR03594">
    <property type="entry name" value="GTPase_EngA"/>
    <property type="match status" value="1"/>
</dbReference>
<comment type="caution">
    <text evidence="13">The sequence shown here is derived from an EMBL/GenBank/DDBJ whole genome shotgun (WGS) entry which is preliminary data.</text>
</comment>
<keyword evidence="14" id="KW-1185">Reference proteome</keyword>
<feature type="binding site" evidence="8">
    <location>
        <begin position="214"/>
        <end position="221"/>
    </location>
    <ligand>
        <name>GTP</name>
        <dbReference type="ChEBI" id="CHEBI:37565"/>
        <label>2</label>
    </ligand>
</feature>
<dbReference type="PANTHER" id="PTHR43834">
    <property type="entry name" value="GTPASE DER"/>
    <property type="match status" value="1"/>
</dbReference>
<dbReference type="InterPro" id="IPR015946">
    <property type="entry name" value="KH_dom-like_a/b"/>
</dbReference>
<feature type="domain" description="EngA-type G" evidence="12">
    <location>
        <begin position="3"/>
        <end position="167"/>
    </location>
</feature>
<dbReference type="CDD" id="cd01894">
    <property type="entry name" value="EngA1"/>
    <property type="match status" value="1"/>
</dbReference>
<sequence length="500" mass="55992">MTPVIALVGRPNVGKSTLFNRLTRSRDALVADFPGLTRDRQYGEGKVGGRPYIVIDTGGISGDEEGIDAEMARHSLLAIDEADLVLFIVDARSGMTAADEMIAKYLREHNKKAFLVVNKTDGLDAFSHAAEFYALGMNTEPFMIAAVHNRGVSTMITQLLDNLLGPRDEEDLGPKEPVWGEVNLDEPTPEEQDAALEQEAQEHADRQLKFGIIGRPNVGKSTLVNRILGEERVIVFDLPGTTRDAITILFERKGKPYTLVDTAGIRRRKNVTEIAEKFSIVKTLQAIKECNVAVVVIDGQTGLVEQDLHLLSFVLESGRALVIAVNKWDNLDQEKRDQIKKDIDRRLEFVDYADVHYISALHGTGVGELFRSVEKAYKSATSHWSTNRLTTLLQDVVSEHQPPMIHGRRIKLRYAHQGGLNPPIIVVHGNQTAALTTSYKRYLMNTFRKVLKVTGTPLRFEFRSGENPYATEKLDSREASKARQLKMTKEARADRKRKRK</sequence>
<keyword evidence="5 8" id="KW-0547">Nucleotide-binding</keyword>
<feature type="binding site" evidence="8">
    <location>
        <begin position="118"/>
        <end position="121"/>
    </location>
    <ligand>
        <name>GTP</name>
        <dbReference type="ChEBI" id="CHEBI:37565"/>
        <label>1</label>
    </ligand>
</feature>
<feature type="binding site" evidence="8">
    <location>
        <begin position="261"/>
        <end position="265"/>
    </location>
    <ligand>
        <name>GTP</name>
        <dbReference type="ChEBI" id="CHEBI:37565"/>
        <label>2</label>
    </ligand>
</feature>
<evidence type="ECO:0000256" key="5">
    <source>
        <dbReference type="ARBA" id="ARBA00022741"/>
    </source>
</evidence>
<feature type="domain" description="EngA-type G" evidence="12">
    <location>
        <begin position="208"/>
        <end position="381"/>
    </location>
</feature>
<evidence type="ECO:0000256" key="8">
    <source>
        <dbReference type="HAMAP-Rule" id="MF_00195"/>
    </source>
</evidence>
<dbReference type="Pfam" id="PF14714">
    <property type="entry name" value="KH_dom-like"/>
    <property type="match status" value="1"/>
</dbReference>
<dbReference type="CDD" id="cd01895">
    <property type="entry name" value="EngA2"/>
    <property type="match status" value="1"/>
</dbReference>
<evidence type="ECO:0000256" key="4">
    <source>
        <dbReference type="ARBA" id="ARBA00022737"/>
    </source>
</evidence>
<dbReference type="InterPro" id="IPR005225">
    <property type="entry name" value="Small_GTP-bd"/>
</dbReference>
<dbReference type="PIRSF" id="PIRSF006485">
    <property type="entry name" value="GTP-binding_EngA"/>
    <property type="match status" value="1"/>
</dbReference>
<name>A0ABQ6A0R6_9GAMM</name>
<evidence type="ECO:0000256" key="10">
    <source>
        <dbReference type="RuleBase" id="RU004481"/>
    </source>
</evidence>
<reference evidence="14" key="1">
    <citation type="journal article" date="2019" name="Int. J. Syst. Evol. Microbiol.">
        <title>The Global Catalogue of Microorganisms (GCM) 10K type strain sequencing project: providing services to taxonomists for standard genome sequencing and annotation.</title>
        <authorList>
            <consortium name="The Broad Institute Genomics Platform"/>
            <consortium name="The Broad Institute Genome Sequencing Center for Infectious Disease"/>
            <person name="Wu L."/>
            <person name="Ma J."/>
        </authorList>
    </citation>
    <scope>NUCLEOTIDE SEQUENCE [LARGE SCALE GENOMIC DNA]</scope>
    <source>
        <strain evidence="14">NBRC 100033</strain>
    </source>
</reference>
<evidence type="ECO:0000313" key="14">
    <source>
        <dbReference type="Proteomes" id="UP001156682"/>
    </source>
</evidence>
<dbReference type="PRINTS" id="PR00326">
    <property type="entry name" value="GTP1OBG"/>
</dbReference>
<dbReference type="NCBIfam" id="TIGR00231">
    <property type="entry name" value="small_GTP"/>
    <property type="match status" value="2"/>
</dbReference>
<keyword evidence="3 8" id="KW-0690">Ribosome biogenesis</keyword>
<dbReference type="Proteomes" id="UP001156682">
    <property type="component" value="Unassembled WGS sequence"/>
</dbReference>
<evidence type="ECO:0000256" key="3">
    <source>
        <dbReference type="ARBA" id="ARBA00022517"/>
    </source>
</evidence>
<feature type="binding site" evidence="8">
    <location>
        <begin position="326"/>
        <end position="329"/>
    </location>
    <ligand>
        <name>GTP</name>
        <dbReference type="ChEBI" id="CHEBI:37565"/>
        <label>2</label>
    </ligand>
</feature>
<proteinExistence type="inferred from homology"/>
<organism evidence="13 14">
    <name type="scientific">Marinospirillum insulare</name>
    <dbReference type="NCBI Taxonomy" id="217169"/>
    <lineage>
        <taxon>Bacteria</taxon>
        <taxon>Pseudomonadati</taxon>
        <taxon>Pseudomonadota</taxon>
        <taxon>Gammaproteobacteria</taxon>
        <taxon>Oceanospirillales</taxon>
        <taxon>Oceanospirillaceae</taxon>
        <taxon>Marinospirillum</taxon>
    </lineage>
</organism>
<comment type="function">
    <text evidence="8 10">GTPase that plays an essential role in the late steps of ribosome biogenesis.</text>
</comment>
<dbReference type="InterPro" id="IPR027417">
    <property type="entry name" value="P-loop_NTPase"/>
</dbReference>
<feature type="binding site" evidence="8">
    <location>
        <begin position="9"/>
        <end position="16"/>
    </location>
    <ligand>
        <name>GTP</name>
        <dbReference type="ChEBI" id="CHEBI:37565"/>
        <label>1</label>
    </ligand>
</feature>
<dbReference type="InterPro" id="IPR016484">
    <property type="entry name" value="GTPase_Der"/>
</dbReference>
<evidence type="ECO:0000313" key="13">
    <source>
        <dbReference type="EMBL" id="GLR65252.1"/>
    </source>
</evidence>
<evidence type="ECO:0000256" key="11">
    <source>
        <dbReference type="SAM" id="MobiDB-lite"/>
    </source>
</evidence>
<dbReference type="PANTHER" id="PTHR43834:SF6">
    <property type="entry name" value="GTPASE DER"/>
    <property type="match status" value="1"/>
</dbReference>
<dbReference type="InterPro" id="IPR006073">
    <property type="entry name" value="GTP-bd"/>
</dbReference>
<dbReference type="HAMAP" id="MF_00195">
    <property type="entry name" value="GTPase_Der"/>
    <property type="match status" value="1"/>
</dbReference>
<dbReference type="InterPro" id="IPR003593">
    <property type="entry name" value="AAA+_ATPase"/>
</dbReference>
<evidence type="ECO:0000256" key="2">
    <source>
        <dbReference type="ARBA" id="ARBA00020953"/>
    </source>
</evidence>
<feature type="compositionally biased region" description="Basic and acidic residues" evidence="11">
    <location>
        <begin position="472"/>
        <end position="493"/>
    </location>
</feature>
<dbReference type="EMBL" id="BSOR01000079">
    <property type="protein sequence ID" value="GLR65252.1"/>
    <property type="molecule type" value="Genomic_DNA"/>
</dbReference>
<keyword evidence="6 8" id="KW-0342">GTP-binding</keyword>
<comment type="similarity">
    <text evidence="1 8 9 10">Belongs to the TRAFAC class TrmE-Era-EngA-EngB-Septin-like GTPase superfamily. EngA (Der) GTPase family.</text>
</comment>
<feature type="region of interest" description="Disordered" evidence="11">
    <location>
        <begin position="471"/>
        <end position="500"/>
    </location>
</feature>
<dbReference type="InterPro" id="IPR031166">
    <property type="entry name" value="G_ENGA"/>
</dbReference>
<evidence type="ECO:0000256" key="1">
    <source>
        <dbReference type="ARBA" id="ARBA00008279"/>
    </source>
</evidence>
<comment type="subunit">
    <text evidence="8">Associates with the 50S ribosomal subunit.</text>
</comment>
<dbReference type="RefSeq" id="WP_027850930.1">
    <property type="nucleotide sequence ID" value="NZ_BSOR01000079.1"/>
</dbReference>
<gene>
    <name evidence="8 13" type="primary">der</name>
    <name evidence="13" type="ORF">GCM10007878_26910</name>
</gene>
<protein>
    <recommendedName>
        <fullName evidence="2 8">GTPase Der</fullName>
    </recommendedName>
    <alternativeName>
        <fullName evidence="7 8">GTP-binding protein EngA</fullName>
    </alternativeName>
</protein>
<evidence type="ECO:0000259" key="12">
    <source>
        <dbReference type="PROSITE" id="PS51712"/>
    </source>
</evidence>
<keyword evidence="4 10" id="KW-0677">Repeat</keyword>
<evidence type="ECO:0000256" key="9">
    <source>
        <dbReference type="PROSITE-ProRule" id="PRU01049"/>
    </source>
</evidence>
<dbReference type="InterPro" id="IPR032859">
    <property type="entry name" value="KH_dom-like"/>
</dbReference>
<dbReference type="Pfam" id="PF01926">
    <property type="entry name" value="MMR_HSR1"/>
    <property type="match status" value="2"/>
</dbReference>
<dbReference type="Gene3D" id="3.40.50.300">
    <property type="entry name" value="P-loop containing nucleotide triphosphate hydrolases"/>
    <property type="match status" value="2"/>
</dbReference>
<evidence type="ECO:0000256" key="7">
    <source>
        <dbReference type="ARBA" id="ARBA00032345"/>
    </source>
</evidence>
<dbReference type="Gene3D" id="3.30.300.20">
    <property type="match status" value="1"/>
</dbReference>